<feature type="non-terminal residue" evidence="9">
    <location>
        <position position="1"/>
    </location>
</feature>
<proteinExistence type="inferred from homology"/>
<evidence type="ECO:0000313" key="9">
    <source>
        <dbReference type="EMBL" id="GFP33006.1"/>
    </source>
</evidence>
<evidence type="ECO:0000256" key="2">
    <source>
        <dbReference type="ARBA" id="ARBA00022448"/>
    </source>
</evidence>
<dbReference type="GO" id="GO:0005886">
    <property type="term" value="C:plasma membrane"/>
    <property type="evidence" value="ECO:0007669"/>
    <property type="project" value="UniProtKB-SubCell"/>
</dbReference>
<dbReference type="PANTHER" id="PTHR30193">
    <property type="entry name" value="ABC TRANSPORTER PERMEASE PROTEIN"/>
    <property type="match status" value="1"/>
</dbReference>
<sequence>LLVFPWAIPQVIAVLAWRGEFHFEFGFINVMLRGIGLQPIQWMTSPLWNFAAACITNIWLGIPFMMIIMLGGLQSIPAEFYDAAEIDGASGWQQFRTITLPMLRPVLTPAVILGTIWTFNNFNVPYMINMNELETSDILVTALFRAAFEYNRYGFSAAFALVTLAILFIFALTYIRVTRGLKGVYE</sequence>
<feature type="transmembrane region" description="Helical" evidence="7">
    <location>
        <begin position="153"/>
        <end position="175"/>
    </location>
</feature>
<reference evidence="9 10" key="1">
    <citation type="journal article" date="2020" name="Front. Microbiol.">
        <title>Single-cell genomics of novel Actinobacteria with the Wood-Ljungdahl pathway discovered in a serpentinizing system.</title>
        <authorList>
            <person name="Merino N."/>
            <person name="Kawai M."/>
            <person name="Boyd E.S."/>
            <person name="Colman D.R."/>
            <person name="McGlynn S.E."/>
            <person name="Nealson K.H."/>
            <person name="Kurokawa K."/>
            <person name="Hongoh Y."/>
        </authorList>
    </citation>
    <scope>NUCLEOTIDE SEQUENCE [LARGE SCALE GENOMIC DNA]</scope>
    <source>
        <strain evidence="9 10">S42</strain>
    </source>
</reference>
<feature type="transmembrane region" description="Helical" evidence="7">
    <location>
        <begin position="102"/>
        <end position="120"/>
    </location>
</feature>
<evidence type="ECO:0000256" key="6">
    <source>
        <dbReference type="ARBA" id="ARBA00023136"/>
    </source>
</evidence>
<keyword evidence="5 7" id="KW-1133">Transmembrane helix</keyword>
<dbReference type="Proteomes" id="UP000568877">
    <property type="component" value="Unassembled WGS sequence"/>
</dbReference>
<feature type="domain" description="ABC transmembrane type-1" evidence="8">
    <location>
        <begin position="1"/>
        <end position="174"/>
    </location>
</feature>
<dbReference type="InterPro" id="IPR035906">
    <property type="entry name" value="MetI-like_sf"/>
</dbReference>
<dbReference type="AlphaFoldDB" id="A0A6V8PPM7"/>
<dbReference type="Pfam" id="PF00528">
    <property type="entry name" value="BPD_transp_1"/>
    <property type="match status" value="1"/>
</dbReference>
<name>A0A6V8PPM7_9ACTN</name>
<evidence type="ECO:0000256" key="5">
    <source>
        <dbReference type="ARBA" id="ARBA00022989"/>
    </source>
</evidence>
<dbReference type="InterPro" id="IPR000515">
    <property type="entry name" value="MetI-like"/>
</dbReference>
<dbReference type="PANTHER" id="PTHR30193:SF37">
    <property type="entry name" value="INNER MEMBRANE ABC TRANSPORTER PERMEASE PROTEIN YCJO"/>
    <property type="match status" value="1"/>
</dbReference>
<protein>
    <submittedName>
        <fullName evidence="9">Arabinogalactan oligomer / maltooligosaccharide transport system permease protein</fullName>
    </submittedName>
</protein>
<organism evidence="9 10">
    <name type="scientific">Candidatus Hakubella thermalkaliphila</name>
    <dbReference type="NCBI Taxonomy" id="2754717"/>
    <lineage>
        <taxon>Bacteria</taxon>
        <taxon>Bacillati</taxon>
        <taxon>Actinomycetota</taxon>
        <taxon>Actinomycetota incertae sedis</taxon>
        <taxon>Candidatus Hakubellales</taxon>
        <taxon>Candidatus Hakubellaceae</taxon>
        <taxon>Candidatus Hakubella</taxon>
    </lineage>
</organism>
<dbReference type="InterPro" id="IPR051393">
    <property type="entry name" value="ABC_transporter_permease"/>
</dbReference>
<dbReference type="PROSITE" id="PS50928">
    <property type="entry name" value="ABC_TM1"/>
    <property type="match status" value="1"/>
</dbReference>
<evidence type="ECO:0000256" key="4">
    <source>
        <dbReference type="ARBA" id="ARBA00022692"/>
    </source>
</evidence>
<evidence type="ECO:0000259" key="8">
    <source>
        <dbReference type="PROSITE" id="PS50928"/>
    </source>
</evidence>
<comment type="similarity">
    <text evidence="7">Belongs to the binding-protein-dependent transport system permease family.</text>
</comment>
<comment type="subcellular location">
    <subcellularLocation>
        <location evidence="1 7">Cell membrane</location>
        <topology evidence="1 7">Multi-pass membrane protein</topology>
    </subcellularLocation>
</comment>
<keyword evidence="6 7" id="KW-0472">Membrane</keyword>
<dbReference type="GO" id="GO:0055085">
    <property type="term" value="P:transmembrane transport"/>
    <property type="evidence" value="ECO:0007669"/>
    <property type="project" value="InterPro"/>
</dbReference>
<keyword evidence="3" id="KW-1003">Cell membrane</keyword>
<comment type="caution">
    <text evidence="9">The sequence shown here is derived from an EMBL/GenBank/DDBJ whole genome shotgun (WGS) entry which is preliminary data.</text>
</comment>
<evidence type="ECO:0000256" key="7">
    <source>
        <dbReference type="RuleBase" id="RU363032"/>
    </source>
</evidence>
<dbReference type="SUPFAM" id="SSF161098">
    <property type="entry name" value="MetI-like"/>
    <property type="match status" value="1"/>
</dbReference>
<gene>
    <name evidence="9" type="ORF">HKBW3S42_01316</name>
</gene>
<evidence type="ECO:0000313" key="10">
    <source>
        <dbReference type="Proteomes" id="UP000568877"/>
    </source>
</evidence>
<accession>A0A6V8PPM7</accession>
<dbReference type="EMBL" id="BLSA01000230">
    <property type="protein sequence ID" value="GFP33006.1"/>
    <property type="molecule type" value="Genomic_DNA"/>
</dbReference>
<evidence type="ECO:0000256" key="1">
    <source>
        <dbReference type="ARBA" id="ARBA00004651"/>
    </source>
</evidence>
<dbReference type="CDD" id="cd06261">
    <property type="entry name" value="TM_PBP2"/>
    <property type="match status" value="1"/>
</dbReference>
<keyword evidence="2 7" id="KW-0813">Transport</keyword>
<evidence type="ECO:0000256" key="3">
    <source>
        <dbReference type="ARBA" id="ARBA00022475"/>
    </source>
</evidence>
<keyword evidence="4 7" id="KW-0812">Transmembrane</keyword>
<feature type="transmembrane region" description="Helical" evidence="7">
    <location>
        <begin position="47"/>
        <end position="70"/>
    </location>
</feature>
<dbReference type="Gene3D" id="1.10.3720.10">
    <property type="entry name" value="MetI-like"/>
    <property type="match status" value="1"/>
</dbReference>